<reference evidence="1 2" key="1">
    <citation type="submission" date="2021-06" db="EMBL/GenBank/DDBJ databases">
        <authorList>
            <person name="Palmer J.M."/>
        </authorList>
    </citation>
    <scope>NUCLEOTIDE SEQUENCE [LARGE SCALE GENOMIC DNA]</scope>
    <source>
        <strain evidence="1 2">CL_MEX2019</strain>
        <tissue evidence="1">Muscle</tissue>
    </source>
</reference>
<keyword evidence="2" id="KW-1185">Reference proteome</keyword>
<protein>
    <submittedName>
        <fullName evidence="1">Uncharacterized protein</fullName>
    </submittedName>
</protein>
<comment type="caution">
    <text evidence="1">The sequence shown here is derived from an EMBL/GenBank/DDBJ whole genome shotgun (WGS) entry which is preliminary data.</text>
</comment>
<accession>A0ABU7ETC7</accession>
<proteinExistence type="predicted"/>
<evidence type="ECO:0000313" key="2">
    <source>
        <dbReference type="Proteomes" id="UP001352852"/>
    </source>
</evidence>
<evidence type="ECO:0000313" key="1">
    <source>
        <dbReference type="EMBL" id="MED6290457.1"/>
    </source>
</evidence>
<sequence length="108" mass="12147">MPSVKYEEGSVILWAFFCFEGPGNHELFEIPGHQIFNPILVNSPKKHGKGCHYDFQPDSNPKEYAQIDQNCFNGTENHLSSPGVFPRPKSCRNLCCLNSTTSIEDSRA</sequence>
<gene>
    <name evidence="1" type="ORF">CHARACLAT_013116</name>
</gene>
<dbReference type="EMBL" id="JAHUTJ010066508">
    <property type="protein sequence ID" value="MED6290457.1"/>
    <property type="molecule type" value="Genomic_DNA"/>
</dbReference>
<organism evidence="1 2">
    <name type="scientific">Characodon lateralis</name>
    <dbReference type="NCBI Taxonomy" id="208331"/>
    <lineage>
        <taxon>Eukaryota</taxon>
        <taxon>Metazoa</taxon>
        <taxon>Chordata</taxon>
        <taxon>Craniata</taxon>
        <taxon>Vertebrata</taxon>
        <taxon>Euteleostomi</taxon>
        <taxon>Actinopterygii</taxon>
        <taxon>Neopterygii</taxon>
        <taxon>Teleostei</taxon>
        <taxon>Neoteleostei</taxon>
        <taxon>Acanthomorphata</taxon>
        <taxon>Ovalentaria</taxon>
        <taxon>Atherinomorphae</taxon>
        <taxon>Cyprinodontiformes</taxon>
        <taxon>Goodeidae</taxon>
        <taxon>Characodon</taxon>
    </lineage>
</organism>
<dbReference type="Proteomes" id="UP001352852">
    <property type="component" value="Unassembled WGS sequence"/>
</dbReference>
<name>A0ABU7ETC7_9TELE</name>